<dbReference type="EMBL" id="JAQQWK010000002">
    <property type="protein sequence ID" value="KAK8052441.1"/>
    <property type="molecule type" value="Genomic_DNA"/>
</dbReference>
<gene>
    <name evidence="1" type="ORF">PG993_003826</name>
</gene>
<organism evidence="1 2">
    <name type="scientific">Apiospora rasikravindrae</name>
    <dbReference type="NCBI Taxonomy" id="990691"/>
    <lineage>
        <taxon>Eukaryota</taxon>
        <taxon>Fungi</taxon>
        <taxon>Dikarya</taxon>
        <taxon>Ascomycota</taxon>
        <taxon>Pezizomycotina</taxon>
        <taxon>Sordariomycetes</taxon>
        <taxon>Xylariomycetidae</taxon>
        <taxon>Amphisphaeriales</taxon>
        <taxon>Apiosporaceae</taxon>
        <taxon>Apiospora</taxon>
    </lineage>
</organism>
<evidence type="ECO:0000313" key="1">
    <source>
        <dbReference type="EMBL" id="KAK8052441.1"/>
    </source>
</evidence>
<keyword evidence="2" id="KW-1185">Reference proteome</keyword>
<comment type="caution">
    <text evidence="1">The sequence shown here is derived from an EMBL/GenBank/DDBJ whole genome shotgun (WGS) entry which is preliminary data.</text>
</comment>
<sequence length="109" mass="12428">MPSTTKTQLVNEYAHQVSAGYSCIIWPHCWNHEELDIHFEQGQMGCRSRVISIKKDNRQNERSIATSTMVGQGKTPRFNWTGQARLGLLLAITKHANPTPNQWLDIKIP</sequence>
<dbReference type="PROSITE" id="PS51257">
    <property type="entry name" value="PROKAR_LIPOPROTEIN"/>
    <property type="match status" value="1"/>
</dbReference>
<protein>
    <submittedName>
        <fullName evidence="1">Uncharacterized protein</fullName>
    </submittedName>
</protein>
<evidence type="ECO:0000313" key="2">
    <source>
        <dbReference type="Proteomes" id="UP001444661"/>
    </source>
</evidence>
<accession>A0ABR1U0M2</accession>
<reference evidence="1 2" key="1">
    <citation type="submission" date="2023-01" db="EMBL/GenBank/DDBJ databases">
        <title>Analysis of 21 Apiospora genomes using comparative genomics revels a genus with tremendous synthesis potential of carbohydrate active enzymes and secondary metabolites.</title>
        <authorList>
            <person name="Sorensen T."/>
        </authorList>
    </citation>
    <scope>NUCLEOTIDE SEQUENCE [LARGE SCALE GENOMIC DNA]</scope>
    <source>
        <strain evidence="1 2">CBS 33761</strain>
    </source>
</reference>
<name>A0ABR1U0M2_9PEZI</name>
<proteinExistence type="predicted"/>
<dbReference type="Proteomes" id="UP001444661">
    <property type="component" value="Unassembled WGS sequence"/>
</dbReference>